<dbReference type="EMBL" id="MNCJ02000324">
    <property type="protein sequence ID" value="KAF5792718.1"/>
    <property type="molecule type" value="Genomic_DNA"/>
</dbReference>
<dbReference type="Proteomes" id="UP000215914">
    <property type="component" value="Chromosome 9"/>
</dbReference>
<dbReference type="EMBL" id="CM007898">
    <property type="protein sequence ID" value="OTG16383.1"/>
    <property type="molecule type" value="Genomic_DNA"/>
</dbReference>
<organism evidence="2 3">
    <name type="scientific">Helianthus annuus</name>
    <name type="common">Common sunflower</name>
    <dbReference type="NCBI Taxonomy" id="4232"/>
    <lineage>
        <taxon>Eukaryota</taxon>
        <taxon>Viridiplantae</taxon>
        <taxon>Streptophyta</taxon>
        <taxon>Embryophyta</taxon>
        <taxon>Tracheophyta</taxon>
        <taxon>Spermatophyta</taxon>
        <taxon>Magnoliopsida</taxon>
        <taxon>eudicotyledons</taxon>
        <taxon>Gunneridae</taxon>
        <taxon>Pentapetalae</taxon>
        <taxon>asterids</taxon>
        <taxon>campanulids</taxon>
        <taxon>Asterales</taxon>
        <taxon>Asteraceae</taxon>
        <taxon>Asteroideae</taxon>
        <taxon>Heliantheae alliance</taxon>
        <taxon>Heliantheae</taxon>
        <taxon>Helianthus</taxon>
    </lineage>
</organism>
<reference evidence="1" key="3">
    <citation type="submission" date="2020-06" db="EMBL/GenBank/DDBJ databases">
        <title>Helianthus annuus Genome sequencing and assembly Release 2.</title>
        <authorList>
            <person name="Gouzy J."/>
            <person name="Langlade N."/>
            <person name="Munos S."/>
        </authorList>
    </citation>
    <scope>NUCLEOTIDE SEQUENCE</scope>
    <source>
        <tissue evidence="1">Leaves</tissue>
    </source>
</reference>
<dbReference type="InParanoid" id="A0A251U072"/>
<accession>A0A251U072</accession>
<dbReference type="AlphaFoldDB" id="A0A251U072"/>
<evidence type="ECO:0000313" key="2">
    <source>
        <dbReference type="EMBL" id="OTG16383.1"/>
    </source>
</evidence>
<evidence type="ECO:0000313" key="1">
    <source>
        <dbReference type="EMBL" id="KAF5792718.1"/>
    </source>
</evidence>
<evidence type="ECO:0000313" key="3">
    <source>
        <dbReference type="Proteomes" id="UP000215914"/>
    </source>
</evidence>
<reference evidence="2" key="2">
    <citation type="submission" date="2017-02" db="EMBL/GenBank/DDBJ databases">
        <title>Sunflower complete genome.</title>
        <authorList>
            <person name="Langlade N."/>
            <person name="Munos S."/>
        </authorList>
    </citation>
    <scope>NUCLEOTIDE SEQUENCE [LARGE SCALE GENOMIC DNA]</scope>
    <source>
        <tissue evidence="2">Leaves</tissue>
    </source>
</reference>
<keyword evidence="3" id="KW-1185">Reference proteome</keyword>
<reference evidence="1 3" key="1">
    <citation type="journal article" date="2017" name="Nature">
        <title>The sunflower genome provides insights into oil metabolism, flowering and Asterid evolution.</title>
        <authorList>
            <person name="Badouin H."/>
            <person name="Gouzy J."/>
            <person name="Grassa C.J."/>
            <person name="Murat F."/>
            <person name="Staton S.E."/>
            <person name="Cottret L."/>
            <person name="Lelandais-Briere C."/>
            <person name="Owens G.L."/>
            <person name="Carrere S."/>
            <person name="Mayjonade B."/>
            <person name="Legrand L."/>
            <person name="Gill N."/>
            <person name="Kane N.C."/>
            <person name="Bowers J.E."/>
            <person name="Hubner S."/>
            <person name="Bellec A."/>
            <person name="Berard A."/>
            <person name="Berges H."/>
            <person name="Blanchet N."/>
            <person name="Boniface M.C."/>
            <person name="Brunel D."/>
            <person name="Catrice O."/>
            <person name="Chaidir N."/>
            <person name="Claudel C."/>
            <person name="Donnadieu C."/>
            <person name="Faraut T."/>
            <person name="Fievet G."/>
            <person name="Helmstetter N."/>
            <person name="King M."/>
            <person name="Knapp S.J."/>
            <person name="Lai Z."/>
            <person name="Le Paslier M.C."/>
            <person name="Lippi Y."/>
            <person name="Lorenzon L."/>
            <person name="Mandel J.R."/>
            <person name="Marage G."/>
            <person name="Marchand G."/>
            <person name="Marquand E."/>
            <person name="Bret-Mestries E."/>
            <person name="Morien E."/>
            <person name="Nambeesan S."/>
            <person name="Nguyen T."/>
            <person name="Pegot-Espagnet P."/>
            <person name="Pouilly N."/>
            <person name="Raftis F."/>
            <person name="Sallet E."/>
            <person name="Schiex T."/>
            <person name="Thomas J."/>
            <person name="Vandecasteele C."/>
            <person name="Vares D."/>
            <person name="Vear F."/>
            <person name="Vautrin S."/>
            <person name="Crespi M."/>
            <person name="Mangin B."/>
            <person name="Burke J.M."/>
            <person name="Salse J."/>
            <person name="Munos S."/>
            <person name="Vincourt P."/>
            <person name="Rieseberg L.H."/>
            <person name="Langlade N.B."/>
        </authorList>
    </citation>
    <scope>NUCLEOTIDE SEQUENCE [LARGE SCALE GENOMIC DNA]</scope>
    <source>
        <strain evidence="3">cv. SF193</strain>
        <tissue evidence="1">Leaves</tissue>
    </source>
</reference>
<sequence>MSSSIRWFFSFFAADSSSKIDPSSKTDWESRVEDGVSGSLRSIATTIHLKHQLRCGARGQLYMGMNLDS</sequence>
<proteinExistence type="predicted"/>
<name>A0A251U072_HELAN</name>
<dbReference type="Gramene" id="mRNA:HanXRQr2_Chr09g0409141">
    <property type="protein sequence ID" value="mRNA:HanXRQr2_Chr09g0409141"/>
    <property type="gene ID" value="HanXRQr2_Chr09g0409141"/>
</dbReference>
<protein>
    <submittedName>
        <fullName evidence="2">Uncharacterized protein</fullName>
    </submittedName>
</protein>
<gene>
    <name evidence="2" type="ORF">HannXRQ_Chr09g0270791</name>
    <name evidence="1" type="ORF">HanXRQr2_Chr09g0409141</name>
</gene>